<evidence type="ECO:0000259" key="1">
    <source>
        <dbReference type="PROSITE" id="PS50011"/>
    </source>
</evidence>
<feature type="domain" description="Protein kinase" evidence="1">
    <location>
        <begin position="1"/>
        <end position="91"/>
    </location>
</feature>
<dbReference type="InterPro" id="IPR011009">
    <property type="entry name" value="Kinase-like_dom_sf"/>
</dbReference>
<protein>
    <recommendedName>
        <fullName evidence="1">Protein kinase domain-containing protein</fullName>
    </recommendedName>
</protein>
<accession>A0A803MT83</accession>
<dbReference type="AlphaFoldDB" id="A0A803MT83"/>
<sequence>MAGSSSSESSPKDEYRVEEVSPEGRYVRLKLGYFGFALHLDDERRYTGYDGIPETLSPDILSKADYFEEIDIFSFGLTLLQMLSKEAQNTS</sequence>
<name>A0A803MT83_CHEQI</name>
<reference evidence="2" key="1">
    <citation type="journal article" date="2017" name="Nature">
        <title>The genome of Chenopodium quinoa.</title>
        <authorList>
            <person name="Jarvis D.E."/>
            <person name="Ho Y.S."/>
            <person name="Lightfoot D.J."/>
            <person name="Schmoeckel S.M."/>
            <person name="Li B."/>
            <person name="Borm T.J.A."/>
            <person name="Ohyanagi H."/>
            <person name="Mineta K."/>
            <person name="Michell C.T."/>
            <person name="Saber N."/>
            <person name="Kharbatia N.M."/>
            <person name="Rupper R.R."/>
            <person name="Sharp A.R."/>
            <person name="Dally N."/>
            <person name="Boughton B.A."/>
            <person name="Woo Y.H."/>
            <person name="Gao G."/>
            <person name="Schijlen E.G.W.M."/>
            <person name="Guo X."/>
            <person name="Momin A.A."/>
            <person name="Negrao S."/>
            <person name="Al-Babili S."/>
            <person name="Gehring C."/>
            <person name="Roessner U."/>
            <person name="Jung C."/>
            <person name="Murphy K."/>
            <person name="Arold S.T."/>
            <person name="Gojobori T."/>
            <person name="van der Linden C.G."/>
            <person name="van Loo E.N."/>
            <person name="Jellen E.N."/>
            <person name="Maughan P.J."/>
            <person name="Tester M."/>
        </authorList>
    </citation>
    <scope>NUCLEOTIDE SEQUENCE [LARGE SCALE GENOMIC DNA]</scope>
    <source>
        <strain evidence="2">cv. PI 614886</strain>
    </source>
</reference>
<dbReference type="SUPFAM" id="SSF56112">
    <property type="entry name" value="Protein kinase-like (PK-like)"/>
    <property type="match status" value="1"/>
</dbReference>
<dbReference type="Proteomes" id="UP000596660">
    <property type="component" value="Unplaced"/>
</dbReference>
<organism evidence="2 3">
    <name type="scientific">Chenopodium quinoa</name>
    <name type="common">Quinoa</name>
    <dbReference type="NCBI Taxonomy" id="63459"/>
    <lineage>
        <taxon>Eukaryota</taxon>
        <taxon>Viridiplantae</taxon>
        <taxon>Streptophyta</taxon>
        <taxon>Embryophyta</taxon>
        <taxon>Tracheophyta</taxon>
        <taxon>Spermatophyta</taxon>
        <taxon>Magnoliopsida</taxon>
        <taxon>eudicotyledons</taxon>
        <taxon>Gunneridae</taxon>
        <taxon>Pentapetalae</taxon>
        <taxon>Caryophyllales</taxon>
        <taxon>Chenopodiaceae</taxon>
        <taxon>Chenopodioideae</taxon>
        <taxon>Atripliceae</taxon>
        <taxon>Chenopodium</taxon>
    </lineage>
</organism>
<dbReference type="GO" id="GO:0005524">
    <property type="term" value="F:ATP binding"/>
    <property type="evidence" value="ECO:0007669"/>
    <property type="project" value="InterPro"/>
</dbReference>
<dbReference type="Gramene" id="AUR62034874-RA">
    <property type="protein sequence ID" value="AUR62034874-RA:cds"/>
    <property type="gene ID" value="AUR62034874"/>
</dbReference>
<keyword evidence="3" id="KW-1185">Reference proteome</keyword>
<proteinExistence type="predicted"/>
<dbReference type="EnsemblPlants" id="AUR62034874-RA">
    <property type="protein sequence ID" value="AUR62034874-RA:cds"/>
    <property type="gene ID" value="AUR62034874"/>
</dbReference>
<evidence type="ECO:0000313" key="2">
    <source>
        <dbReference type="EnsemblPlants" id="AUR62034874-RA:cds"/>
    </source>
</evidence>
<evidence type="ECO:0000313" key="3">
    <source>
        <dbReference type="Proteomes" id="UP000596660"/>
    </source>
</evidence>
<dbReference type="GO" id="GO:0004672">
    <property type="term" value="F:protein kinase activity"/>
    <property type="evidence" value="ECO:0007669"/>
    <property type="project" value="InterPro"/>
</dbReference>
<dbReference type="InterPro" id="IPR000719">
    <property type="entry name" value="Prot_kinase_dom"/>
</dbReference>
<reference evidence="2" key="2">
    <citation type="submission" date="2021-03" db="UniProtKB">
        <authorList>
            <consortium name="EnsemblPlants"/>
        </authorList>
    </citation>
    <scope>IDENTIFICATION</scope>
</reference>
<dbReference type="PROSITE" id="PS50011">
    <property type="entry name" value="PROTEIN_KINASE_DOM"/>
    <property type="match status" value="1"/>
</dbReference>
<dbReference type="Gene3D" id="1.10.510.10">
    <property type="entry name" value="Transferase(Phosphotransferase) domain 1"/>
    <property type="match status" value="1"/>
</dbReference>